<evidence type="ECO:0000313" key="1">
    <source>
        <dbReference type="EMBL" id="CAB4221018.1"/>
    </source>
</evidence>
<name>A0A6J5SZW7_9CAUD</name>
<organism evidence="1">
    <name type="scientific">uncultured Caudovirales phage</name>
    <dbReference type="NCBI Taxonomy" id="2100421"/>
    <lineage>
        <taxon>Viruses</taxon>
        <taxon>Duplodnaviria</taxon>
        <taxon>Heunggongvirae</taxon>
        <taxon>Uroviricota</taxon>
        <taxon>Caudoviricetes</taxon>
        <taxon>Peduoviridae</taxon>
        <taxon>Maltschvirus</taxon>
        <taxon>Maltschvirus maltsch</taxon>
    </lineage>
</organism>
<evidence type="ECO:0008006" key="2">
    <source>
        <dbReference type="Google" id="ProtNLM"/>
    </source>
</evidence>
<reference evidence="1" key="1">
    <citation type="submission" date="2020-05" db="EMBL/GenBank/DDBJ databases">
        <authorList>
            <person name="Chiriac C."/>
            <person name="Salcher M."/>
            <person name="Ghai R."/>
            <person name="Kavagutti S V."/>
        </authorList>
    </citation>
    <scope>NUCLEOTIDE SEQUENCE</scope>
</reference>
<accession>A0A6J5SZW7</accession>
<dbReference type="EMBL" id="LR797503">
    <property type="protein sequence ID" value="CAB4221018.1"/>
    <property type="molecule type" value="Genomic_DNA"/>
</dbReference>
<proteinExistence type="predicted"/>
<protein>
    <recommendedName>
        <fullName evidence="2">ParB/Sulfiredoxin</fullName>
    </recommendedName>
</protein>
<gene>
    <name evidence="1" type="ORF">UFOVP1636_106</name>
</gene>
<sequence length="380" mass="42537">MLGERRVHSASFVQVAVGAWCSDLTQGAYMAAKRLTRKLTDVIAEVENQLKAHYGVTQKDIDAWRARAQALSHKFPISAMLKIEDLWIDYEVQRDVIHKHIINIMRKWDPRICSPGSACRFIGKPNTYLYDAQHRTIAAGILGFSEIPCAVVETDDPNFASYAFEMLNDTGVKRLTPGDLHRNALVRYKNGSRDLKVVHARTMQDQFDAAGIDLQDKGSRASDNLCGDHDYFFSHFKYAQKGIEVDTSGKVLLDILTSIKEVFPIGDEIDQGVYIGLYELHRISNTNANSRLPAGWMRTVLEVIKPTFKSSNLIHAKSKVQWEHVNPGATWSAPSAMSNFLRELYMRNGGTINLPYHGEGAKMGIEDGNIAPGLFPEVAE</sequence>